<evidence type="ECO:0000256" key="1">
    <source>
        <dbReference type="ARBA" id="ARBA00004448"/>
    </source>
</evidence>
<dbReference type="EMBL" id="LAZP02000001">
    <property type="protein sequence ID" value="PFH63446.1"/>
    <property type="molecule type" value="Genomic_DNA"/>
</dbReference>
<keyword evidence="4 12" id="KW-0812">Transmembrane</keyword>
<comment type="subcellular location">
    <subcellularLocation>
        <location evidence="1 12">Mitochondrion inner membrane</location>
        <topology evidence="1 12">Multi-pass membrane protein</topology>
    </subcellularLocation>
</comment>
<dbReference type="PANTHER" id="PTHR28021:SF1">
    <property type="entry name" value="PRESEQUENCE TRANSLOCATED-ASSOCIATED MOTOR SUBUNIT PAM17, MITOCHONDRIAL"/>
    <property type="match status" value="1"/>
</dbReference>
<evidence type="ECO:0000313" key="14">
    <source>
        <dbReference type="EMBL" id="PFH63446.1"/>
    </source>
</evidence>
<feature type="transmembrane region" description="Helical" evidence="12">
    <location>
        <begin position="120"/>
        <end position="138"/>
    </location>
</feature>
<gene>
    <name evidence="14" type="ORF">XA68_10038</name>
</gene>
<dbReference type="GO" id="GO:0030150">
    <property type="term" value="P:protein import into mitochondrial matrix"/>
    <property type="evidence" value="ECO:0007669"/>
    <property type="project" value="UniProtKB-UniRule"/>
</dbReference>
<dbReference type="AlphaFoldDB" id="A0A2A9PWS1"/>
<feature type="compositionally biased region" description="Low complexity" evidence="13">
    <location>
        <begin position="57"/>
        <end position="69"/>
    </location>
</feature>
<name>A0A2A9PWS1_OPHUN</name>
<comment type="subunit">
    <text evidence="12">Component of the PAM complex.</text>
</comment>
<dbReference type="InterPro" id="IPR013875">
    <property type="entry name" value="Pam17"/>
</dbReference>
<evidence type="ECO:0000313" key="15">
    <source>
        <dbReference type="Proteomes" id="UP000037136"/>
    </source>
</evidence>
<proteinExistence type="inferred from homology"/>
<evidence type="ECO:0000256" key="8">
    <source>
        <dbReference type="ARBA" id="ARBA00022989"/>
    </source>
</evidence>
<evidence type="ECO:0000256" key="2">
    <source>
        <dbReference type="ARBA" id="ARBA00006837"/>
    </source>
</evidence>
<evidence type="ECO:0000256" key="5">
    <source>
        <dbReference type="ARBA" id="ARBA00022792"/>
    </source>
</evidence>
<dbReference type="STRING" id="268505.A0A2A9PWS1"/>
<keyword evidence="3 12" id="KW-0813">Transport</keyword>
<evidence type="ECO:0000256" key="3">
    <source>
        <dbReference type="ARBA" id="ARBA00022448"/>
    </source>
</evidence>
<keyword evidence="8 12" id="KW-1133">Transmembrane helix</keyword>
<evidence type="ECO:0000256" key="11">
    <source>
        <dbReference type="ARBA" id="ARBA00023136"/>
    </source>
</evidence>
<dbReference type="Proteomes" id="UP000037136">
    <property type="component" value="Unassembled WGS sequence"/>
</dbReference>
<keyword evidence="5 12" id="KW-0999">Mitochondrion inner membrane</keyword>
<reference evidence="14 15" key="1">
    <citation type="journal article" date="2015" name="BMC Genomics">
        <title>Gene expression during zombie ant biting behavior reflects the complexity underlying fungal parasitic behavioral manipulation.</title>
        <authorList>
            <person name="de Bekker C."/>
            <person name="Ohm R.A."/>
            <person name="Loreto R.G."/>
            <person name="Sebastian A."/>
            <person name="Albert I."/>
            <person name="Merrow M."/>
            <person name="Brachmann A."/>
            <person name="Hughes D.P."/>
        </authorList>
    </citation>
    <scope>NUCLEOTIDE SEQUENCE [LARGE SCALE GENOMIC DNA]</scope>
    <source>
        <strain evidence="14 15">SC16a</strain>
    </source>
</reference>
<reference evidence="14 15" key="2">
    <citation type="journal article" date="2017" name="Sci. Rep.">
        <title>Ant-infecting Ophiocordyceps genomes reveal a high diversity of potential behavioral manipulation genes and a possible major role for enterotoxins.</title>
        <authorList>
            <person name="de Bekker C."/>
            <person name="Ohm R.A."/>
            <person name="Evans H.C."/>
            <person name="Brachmann A."/>
            <person name="Hughes D.P."/>
        </authorList>
    </citation>
    <scope>NUCLEOTIDE SEQUENCE [LARGE SCALE GENOMIC DNA]</scope>
    <source>
        <strain evidence="14 15">SC16a</strain>
    </source>
</reference>
<sequence>MASALRTFVSRCPPQQPPSSPLYCFARSCRRPPHGRLTLPLRPVRCLASAAPRPGASSAAASQSNHVASNVPVTDAPPPSSSASTSSPPPSSIPFSPLPKPSLDWNSFFRLRLRRRRIQVAFSLTGFLVCGFGGAYVLSTGVAEPLVAQVPLDPVFTLGLLGAACAGMGWLAGPSIGNQVFYLLNWPFKSQMIRKESEFFTRIKRNRVDPSNSSAGNPVPDFYGERIQSVTGYRQWLKDQRAFNRKKTANFV</sequence>
<feature type="transmembrane region" description="Helical" evidence="12">
    <location>
        <begin position="158"/>
        <end position="184"/>
    </location>
</feature>
<keyword evidence="7" id="KW-0809">Transit peptide</keyword>
<dbReference type="GO" id="GO:0001405">
    <property type="term" value="C:PAM complex, Tim23 associated import motor"/>
    <property type="evidence" value="ECO:0007669"/>
    <property type="project" value="UniProtKB-UniRule"/>
</dbReference>
<evidence type="ECO:0000256" key="7">
    <source>
        <dbReference type="ARBA" id="ARBA00022946"/>
    </source>
</evidence>
<keyword evidence="9 12" id="KW-0811">Translocation</keyword>
<evidence type="ECO:0000256" key="12">
    <source>
        <dbReference type="RuleBase" id="RU367146"/>
    </source>
</evidence>
<comment type="similarity">
    <text evidence="2 12">Belongs to the PAM17 family.</text>
</comment>
<evidence type="ECO:0000256" key="9">
    <source>
        <dbReference type="ARBA" id="ARBA00023010"/>
    </source>
</evidence>
<accession>A0A2A9PWS1</accession>
<protein>
    <recommendedName>
        <fullName evidence="12">Presequence translocated-associated motor subunit PAM17</fullName>
    </recommendedName>
</protein>
<dbReference type="OrthoDB" id="5970083at2759"/>
<keyword evidence="15" id="KW-1185">Reference proteome</keyword>
<keyword evidence="6 12" id="KW-0653">Protein transport</keyword>
<keyword evidence="11 12" id="KW-0472">Membrane</keyword>
<evidence type="ECO:0000256" key="13">
    <source>
        <dbReference type="SAM" id="MobiDB-lite"/>
    </source>
</evidence>
<dbReference type="PANTHER" id="PTHR28021">
    <property type="entry name" value="PRESEQUENCE TRANSLOCATED-ASSOCIATED MOTOR SUBUNIT PAM17, MITOCHONDRIAL"/>
    <property type="match status" value="1"/>
</dbReference>
<dbReference type="Pfam" id="PF08566">
    <property type="entry name" value="Pam17"/>
    <property type="match status" value="1"/>
</dbReference>
<evidence type="ECO:0000256" key="6">
    <source>
        <dbReference type="ARBA" id="ARBA00022927"/>
    </source>
</evidence>
<organism evidence="14 15">
    <name type="scientific">Ophiocordyceps unilateralis</name>
    <name type="common">Zombie-ant fungus</name>
    <name type="synonym">Torrubia unilateralis</name>
    <dbReference type="NCBI Taxonomy" id="268505"/>
    <lineage>
        <taxon>Eukaryota</taxon>
        <taxon>Fungi</taxon>
        <taxon>Dikarya</taxon>
        <taxon>Ascomycota</taxon>
        <taxon>Pezizomycotina</taxon>
        <taxon>Sordariomycetes</taxon>
        <taxon>Hypocreomycetidae</taxon>
        <taxon>Hypocreales</taxon>
        <taxon>Ophiocordycipitaceae</taxon>
        <taxon>Ophiocordyceps</taxon>
    </lineage>
</organism>
<comment type="caution">
    <text evidence="14">The sequence shown here is derived from an EMBL/GenBank/DDBJ whole genome shotgun (WGS) entry which is preliminary data.</text>
</comment>
<comment type="function">
    <text evidence="12">Component of the PAM complex, a complex required for the translocation of transit peptide-containing proteins from the inner membrane into the mitochondrial matrix in an ATP-dependent manner.</text>
</comment>
<evidence type="ECO:0000256" key="4">
    <source>
        <dbReference type="ARBA" id="ARBA00022692"/>
    </source>
</evidence>
<feature type="region of interest" description="Disordered" evidence="13">
    <location>
        <begin position="57"/>
        <end position="95"/>
    </location>
</feature>
<keyword evidence="10 12" id="KW-0496">Mitochondrion</keyword>
<evidence type="ECO:0000256" key="10">
    <source>
        <dbReference type="ARBA" id="ARBA00023128"/>
    </source>
</evidence>